<dbReference type="GO" id="GO:0005524">
    <property type="term" value="F:ATP binding"/>
    <property type="evidence" value="ECO:0007669"/>
    <property type="project" value="UniProtKB-UniRule"/>
</dbReference>
<evidence type="ECO:0000256" key="6">
    <source>
        <dbReference type="ARBA" id="ARBA00023121"/>
    </source>
</evidence>
<dbReference type="RefSeq" id="WP_129928586.1">
    <property type="nucleotide sequence ID" value="NZ_CP159510.1"/>
</dbReference>
<comment type="caution">
    <text evidence="8">Lacks conserved residue(s) required for the propagation of feature annotation.</text>
</comment>
<dbReference type="FunFam" id="1.10.1750.10:FF:000003">
    <property type="entry name" value="Chromosomal replication initiator protein DnaA"/>
    <property type="match status" value="1"/>
</dbReference>
<dbReference type="InterPro" id="IPR013317">
    <property type="entry name" value="DnaA_dom"/>
</dbReference>
<dbReference type="CDD" id="cd06571">
    <property type="entry name" value="Bac_DnaA_C"/>
    <property type="match status" value="1"/>
</dbReference>
<feature type="binding site" evidence="8">
    <location>
        <position position="183"/>
    </location>
    <ligand>
        <name>ATP</name>
        <dbReference type="ChEBI" id="CHEBI:30616"/>
    </ligand>
</feature>
<feature type="compositionally biased region" description="Basic and acidic residues" evidence="12">
    <location>
        <begin position="116"/>
        <end position="126"/>
    </location>
</feature>
<dbReference type="InterPro" id="IPR020591">
    <property type="entry name" value="Chromosome_initiator_DnaA-like"/>
</dbReference>
<evidence type="ECO:0000256" key="12">
    <source>
        <dbReference type="SAM" id="MobiDB-lite"/>
    </source>
</evidence>
<dbReference type="InterPro" id="IPR001957">
    <property type="entry name" value="Chromosome_initiator_DnaA"/>
</dbReference>
<gene>
    <name evidence="8 15" type="primary">dnaA</name>
    <name evidence="15" type="ORF">ABNN70_03905</name>
</gene>
<evidence type="ECO:0000256" key="8">
    <source>
        <dbReference type="HAMAP-Rule" id="MF_00377"/>
    </source>
</evidence>
<dbReference type="Gene3D" id="1.10.8.60">
    <property type="match status" value="1"/>
</dbReference>
<dbReference type="GO" id="GO:0008289">
    <property type="term" value="F:lipid binding"/>
    <property type="evidence" value="ECO:0007669"/>
    <property type="project" value="UniProtKB-KW"/>
</dbReference>
<feature type="binding site" evidence="8">
    <location>
        <position position="182"/>
    </location>
    <ligand>
        <name>ATP</name>
        <dbReference type="ChEBI" id="CHEBI:30616"/>
    </ligand>
</feature>
<evidence type="ECO:0000256" key="2">
    <source>
        <dbReference type="ARBA" id="ARBA00022490"/>
    </source>
</evidence>
<evidence type="ECO:0000256" key="7">
    <source>
        <dbReference type="ARBA" id="ARBA00023125"/>
    </source>
</evidence>
<dbReference type="InterPro" id="IPR013159">
    <property type="entry name" value="DnaA_C"/>
</dbReference>
<comment type="function">
    <text evidence="8 10">Plays an essential role in the initiation and regulation of chromosomal replication. ATP-DnaA binds to the origin of replication (oriC) to initiate formation of the DNA replication initiation complex once per cell cycle. Binds the DnaA box (a 9 base pair repeat at the origin) and separates the double-stranded (ds)DNA. Forms a right-handed helical filament on oriC DNA; dsDNA binds to the exterior of the filament while single-stranded (ss)DNA is stabiized in the filament's interior. The ATP-DnaA-oriC complex binds and stabilizes one strand of the AT-rich DNA unwinding element (DUE), permitting loading of DNA polymerase. After initiation quickly degrades to an ADP-DnaA complex that is not apt for DNA replication. Binds acidic phospholipids.</text>
</comment>
<dbReference type="InterPro" id="IPR024633">
    <property type="entry name" value="DnaA_N_dom"/>
</dbReference>
<dbReference type="SMART" id="SM00760">
    <property type="entry name" value="Bac_DnaA_C"/>
    <property type="match status" value="1"/>
</dbReference>
<dbReference type="Gene3D" id="3.40.50.300">
    <property type="entry name" value="P-loop containing nucleotide triphosphate hydrolases"/>
    <property type="match status" value="1"/>
</dbReference>
<accession>A0AAU8II78</accession>
<feature type="domain" description="AAA+ ATPase" evidence="13">
    <location>
        <begin position="168"/>
        <end position="296"/>
    </location>
</feature>
<dbReference type="GO" id="GO:0006275">
    <property type="term" value="P:regulation of DNA replication"/>
    <property type="evidence" value="ECO:0007669"/>
    <property type="project" value="UniProtKB-UniRule"/>
</dbReference>
<dbReference type="InterPro" id="IPR027417">
    <property type="entry name" value="P-loop_NTPase"/>
</dbReference>
<keyword evidence="7 8" id="KW-0238">DNA-binding</keyword>
<sequence length="477" mass="54179">MNNLKEIWDQALIIIKKKLSKPSFETWLKETQAQAVNGQNMIISVPNEFSRDWLEEHYSRLISDILMEITGIRYSIQFVIPQKNKGSLGHKKGNSTTPKRKSEPANFSQRNSPGHPVERSGATDRRSLDEINNSMLNSKNTFETFVIGSGNRFAHAASLAVAEAPAKAYNPLFIYGGVGLGKTHLMHAIGHYVIEHNPAARVVYLSSEKFTNEFINSIRDNKTVEFRNKYRNVDVLLIDDIQFLAGKEQTQEEFFHTFNALHEEYKQIVISSDRPPKEIPTLEDRLRSRFEWGLITDITPPDLETRIAILRKKAKAEGLDIPNEVMIYIANQIDTNIRELEGALIRVIAFSSLNNEDISVDLAAEALKDIIPSARPKQITIQDIQVAVGAEYHLRLEDFAAKRRTKSIAFPRQIAMYLARELTDYSLPKIGEEFGGRDHTTVIHAHEKITKQLSVDRELQKKVNGLIDQLKSPARVQ</sequence>
<dbReference type="NCBIfam" id="NF010686">
    <property type="entry name" value="PRK14086.1"/>
    <property type="match status" value="1"/>
</dbReference>
<evidence type="ECO:0000259" key="13">
    <source>
        <dbReference type="SMART" id="SM00382"/>
    </source>
</evidence>
<dbReference type="Gene3D" id="1.10.1750.10">
    <property type="match status" value="1"/>
</dbReference>
<dbReference type="AlphaFoldDB" id="A0AAU8II78"/>
<dbReference type="PROSITE" id="PS01008">
    <property type="entry name" value="DNAA"/>
    <property type="match status" value="1"/>
</dbReference>
<dbReference type="HAMAP" id="MF_00377">
    <property type="entry name" value="DnaA_bact"/>
    <property type="match status" value="1"/>
</dbReference>
<evidence type="ECO:0000256" key="1">
    <source>
        <dbReference type="ARBA" id="ARBA00006583"/>
    </source>
</evidence>
<dbReference type="Pfam" id="PF11638">
    <property type="entry name" value="DnaA_N"/>
    <property type="match status" value="1"/>
</dbReference>
<feature type="binding site" evidence="8">
    <location>
        <position position="179"/>
    </location>
    <ligand>
        <name>ATP</name>
        <dbReference type="ChEBI" id="CHEBI:30616"/>
    </ligand>
</feature>
<dbReference type="GO" id="GO:0003688">
    <property type="term" value="F:DNA replication origin binding"/>
    <property type="evidence" value="ECO:0007669"/>
    <property type="project" value="UniProtKB-UniRule"/>
</dbReference>
<dbReference type="CDD" id="cd00009">
    <property type="entry name" value="AAA"/>
    <property type="match status" value="1"/>
</dbReference>
<feature type="region of interest" description="Domain I, interacts with DnaA modulators" evidence="8">
    <location>
        <begin position="1"/>
        <end position="104"/>
    </location>
</feature>
<comment type="domain">
    <text evidence="8">Domain I is involved in oligomerization and binding regulators, domain II is flexibile and of varying length in different bacteria, domain III forms the AAA+ region, while domain IV binds dsDNA.</text>
</comment>
<feature type="domain" description="Chromosomal replication initiator DnaA C-terminal" evidence="14">
    <location>
        <begin position="380"/>
        <end position="449"/>
    </location>
</feature>
<evidence type="ECO:0000256" key="11">
    <source>
        <dbReference type="RuleBase" id="RU004227"/>
    </source>
</evidence>
<feature type="region of interest" description="Disordered" evidence="12">
    <location>
        <begin position="85"/>
        <end position="126"/>
    </location>
</feature>
<dbReference type="SMART" id="SM00382">
    <property type="entry name" value="AAA"/>
    <property type="match status" value="1"/>
</dbReference>
<dbReference type="Gene3D" id="3.30.300.180">
    <property type="match status" value="1"/>
</dbReference>
<evidence type="ECO:0000256" key="4">
    <source>
        <dbReference type="ARBA" id="ARBA00022741"/>
    </source>
</evidence>
<feature type="region of interest" description="Domain III, AAA+ region" evidence="8">
    <location>
        <begin position="135"/>
        <end position="351"/>
    </location>
</feature>
<name>A0AAU8II78_9BACL</name>
<dbReference type="GO" id="GO:0005886">
    <property type="term" value="C:plasma membrane"/>
    <property type="evidence" value="ECO:0007669"/>
    <property type="project" value="TreeGrafter"/>
</dbReference>
<keyword evidence="3 8" id="KW-0235">DNA replication</keyword>
<dbReference type="InterPro" id="IPR003593">
    <property type="entry name" value="AAA+_ATPase"/>
</dbReference>
<keyword evidence="4 8" id="KW-0547">Nucleotide-binding</keyword>
<dbReference type="EMBL" id="CP159510">
    <property type="protein sequence ID" value="XCJ17645.1"/>
    <property type="molecule type" value="Genomic_DNA"/>
</dbReference>
<protein>
    <recommendedName>
        <fullName evidence="8 9">Chromosomal replication initiator protein DnaA</fullName>
    </recommendedName>
</protein>
<dbReference type="PRINTS" id="PR00051">
    <property type="entry name" value="DNAA"/>
</dbReference>
<keyword evidence="5 8" id="KW-0067">ATP-binding</keyword>
<evidence type="ECO:0000259" key="14">
    <source>
        <dbReference type="SMART" id="SM00760"/>
    </source>
</evidence>
<comment type="similarity">
    <text evidence="1 8 11">Belongs to the DnaA family.</text>
</comment>
<dbReference type="FunFam" id="1.10.8.60:FF:000003">
    <property type="entry name" value="Chromosomal replication initiator protein DnaA"/>
    <property type="match status" value="1"/>
</dbReference>
<dbReference type="GO" id="GO:0005737">
    <property type="term" value="C:cytoplasm"/>
    <property type="evidence" value="ECO:0007669"/>
    <property type="project" value="UniProtKB-SubCell"/>
</dbReference>
<dbReference type="SUPFAM" id="SSF48295">
    <property type="entry name" value="TrpR-like"/>
    <property type="match status" value="1"/>
</dbReference>
<dbReference type="FunFam" id="3.40.50.300:FF:000150">
    <property type="entry name" value="Chromosomal replication initiator protein DnaA"/>
    <property type="match status" value="1"/>
</dbReference>
<dbReference type="NCBIfam" id="TIGR00362">
    <property type="entry name" value="DnaA"/>
    <property type="match status" value="1"/>
</dbReference>
<dbReference type="PANTHER" id="PTHR30050">
    <property type="entry name" value="CHROMOSOMAL REPLICATION INITIATOR PROTEIN DNAA"/>
    <property type="match status" value="1"/>
</dbReference>
<reference evidence="15" key="1">
    <citation type="submission" date="2024-06" db="EMBL/GenBank/DDBJ databases">
        <authorList>
            <person name="Fan A."/>
            <person name="Zhang F.Y."/>
            <person name="Zhang L."/>
        </authorList>
    </citation>
    <scope>NUCLEOTIDE SEQUENCE</scope>
    <source>
        <strain evidence="15">Y61</strain>
    </source>
</reference>
<dbReference type="InterPro" id="IPR018312">
    <property type="entry name" value="Chromosome_initiator_DnaA_CS"/>
</dbReference>
<comment type="subcellular location">
    <subcellularLocation>
        <location evidence="8">Cytoplasm</location>
    </subcellularLocation>
</comment>
<keyword evidence="2 8" id="KW-0963">Cytoplasm</keyword>
<dbReference type="GO" id="GO:0006270">
    <property type="term" value="P:DNA replication initiation"/>
    <property type="evidence" value="ECO:0007669"/>
    <property type="project" value="UniProtKB-UniRule"/>
</dbReference>
<keyword evidence="6 8" id="KW-0446">Lipid-binding</keyword>
<feature type="binding site" evidence="8">
    <location>
        <position position="181"/>
    </location>
    <ligand>
        <name>ATP</name>
        <dbReference type="ChEBI" id="CHEBI:30616"/>
    </ligand>
</feature>
<evidence type="ECO:0000256" key="9">
    <source>
        <dbReference type="NCBIfam" id="TIGR00362"/>
    </source>
</evidence>
<evidence type="ECO:0000256" key="3">
    <source>
        <dbReference type="ARBA" id="ARBA00022705"/>
    </source>
</evidence>
<comment type="subunit">
    <text evidence="8">Oligomerizes as a right-handed, spiral filament on DNA at oriC.</text>
</comment>
<dbReference type="Pfam" id="PF08299">
    <property type="entry name" value="Bac_DnaA_C"/>
    <property type="match status" value="1"/>
</dbReference>
<dbReference type="SUPFAM" id="SSF52540">
    <property type="entry name" value="P-loop containing nucleoside triphosphate hydrolases"/>
    <property type="match status" value="1"/>
</dbReference>
<dbReference type="InterPro" id="IPR038454">
    <property type="entry name" value="DnaA_N_sf"/>
</dbReference>
<feature type="region of interest" description="Domain IV, binds dsDNA" evidence="8">
    <location>
        <begin position="352"/>
        <end position="477"/>
    </location>
</feature>
<proteinExistence type="inferred from homology"/>
<dbReference type="Pfam" id="PF00308">
    <property type="entry name" value="Bac_DnaA"/>
    <property type="match status" value="1"/>
</dbReference>
<evidence type="ECO:0000313" key="15">
    <source>
        <dbReference type="EMBL" id="XCJ17645.1"/>
    </source>
</evidence>
<dbReference type="InterPro" id="IPR010921">
    <property type="entry name" value="Trp_repressor/repl_initiator"/>
</dbReference>
<dbReference type="PANTHER" id="PTHR30050:SF2">
    <property type="entry name" value="CHROMOSOMAL REPLICATION INITIATOR PROTEIN DNAA"/>
    <property type="match status" value="1"/>
</dbReference>
<organism evidence="15">
    <name type="scientific">Sporolactobacillus sp. Y61</name>
    <dbReference type="NCBI Taxonomy" id="3160863"/>
    <lineage>
        <taxon>Bacteria</taxon>
        <taxon>Bacillati</taxon>
        <taxon>Bacillota</taxon>
        <taxon>Bacilli</taxon>
        <taxon>Bacillales</taxon>
        <taxon>Sporolactobacillaceae</taxon>
        <taxon>Sporolactobacillus</taxon>
    </lineage>
</organism>
<evidence type="ECO:0000256" key="5">
    <source>
        <dbReference type="ARBA" id="ARBA00022840"/>
    </source>
</evidence>
<evidence type="ECO:0000256" key="10">
    <source>
        <dbReference type="RuleBase" id="RU000577"/>
    </source>
</evidence>